<protein>
    <recommendedName>
        <fullName evidence="3">GAF domain-containing protein</fullName>
    </recommendedName>
</protein>
<dbReference type="RefSeq" id="WP_190721372.1">
    <property type="nucleotide sequence ID" value="NZ_JACJSW010000117.1"/>
</dbReference>
<proteinExistence type="predicted"/>
<keyword evidence="2" id="KW-1185">Reference proteome</keyword>
<dbReference type="Proteomes" id="UP000636187">
    <property type="component" value="Unassembled WGS sequence"/>
</dbReference>
<organism evidence="1 2">
    <name type="scientific">Microcystis flos-aquae FACHB-1344</name>
    <dbReference type="NCBI Taxonomy" id="2692899"/>
    <lineage>
        <taxon>Bacteria</taxon>
        <taxon>Bacillati</taxon>
        <taxon>Cyanobacteriota</taxon>
        <taxon>Cyanophyceae</taxon>
        <taxon>Oscillatoriophycideae</taxon>
        <taxon>Chroococcales</taxon>
        <taxon>Microcystaceae</taxon>
        <taxon>Microcystis</taxon>
    </lineage>
</organism>
<sequence length="178" mass="20961">MIDSIIWKEKLEQDVASLRKRLLQRRWSFKSMVLFERELMLIFFSIRALIEAGKLTDQTSHKEYKFMTYPNKGKVVDDYTKYYIDEVFDLDSGTENKLTLKLLTHQFIHAYVIFPDFSEEGNVAGVLLCSDWEKKNSLIKLPIDLAIEIIEDVIADKIKQMHIVRNEKTGELRKTKIL</sequence>
<evidence type="ECO:0000313" key="2">
    <source>
        <dbReference type="Proteomes" id="UP000636187"/>
    </source>
</evidence>
<name>A0ABR8HTR5_9CHRO</name>
<reference evidence="1 2" key="1">
    <citation type="journal article" date="2020" name="ISME J.">
        <title>Comparative genomics reveals insights into cyanobacterial evolution and habitat adaptation.</title>
        <authorList>
            <person name="Chen M.Y."/>
            <person name="Teng W.K."/>
            <person name="Zhao L."/>
            <person name="Hu C.X."/>
            <person name="Zhou Y.K."/>
            <person name="Han B.P."/>
            <person name="Song L.R."/>
            <person name="Shu W.S."/>
        </authorList>
    </citation>
    <scope>NUCLEOTIDE SEQUENCE [LARGE SCALE GENOMIC DNA]</scope>
    <source>
        <strain evidence="1 2">FACHB-1344</strain>
    </source>
</reference>
<evidence type="ECO:0008006" key="3">
    <source>
        <dbReference type="Google" id="ProtNLM"/>
    </source>
</evidence>
<dbReference type="EMBL" id="JACJSW010000117">
    <property type="protein sequence ID" value="MBD2621949.1"/>
    <property type="molecule type" value="Genomic_DNA"/>
</dbReference>
<accession>A0ABR8HTR5</accession>
<evidence type="ECO:0000313" key="1">
    <source>
        <dbReference type="EMBL" id="MBD2621949.1"/>
    </source>
</evidence>
<comment type="caution">
    <text evidence="1">The sequence shown here is derived from an EMBL/GenBank/DDBJ whole genome shotgun (WGS) entry which is preliminary data.</text>
</comment>
<gene>
    <name evidence="1" type="ORF">H6G48_09800</name>
</gene>